<proteinExistence type="predicted"/>
<evidence type="ECO:0000259" key="3">
    <source>
        <dbReference type="Pfam" id="PF15070"/>
    </source>
</evidence>
<evidence type="ECO:0000313" key="5">
    <source>
        <dbReference type="Proteomes" id="UP000230066"/>
    </source>
</evidence>
<dbReference type="AlphaFoldDB" id="A0A4E0R7K7"/>
<evidence type="ECO:0000256" key="2">
    <source>
        <dbReference type="SAM" id="Coils"/>
    </source>
</evidence>
<dbReference type="InterPro" id="IPR043976">
    <property type="entry name" value="GOLGA_cons_dom"/>
</dbReference>
<dbReference type="PANTHER" id="PTHR10881:SF46">
    <property type="entry name" value="GOLGIN SUBFAMILY A MEMBER 2"/>
    <property type="match status" value="1"/>
</dbReference>
<feature type="domain" description="Golgin subfamily A conserved" evidence="3">
    <location>
        <begin position="302"/>
        <end position="495"/>
    </location>
</feature>
<accession>A0A4E0R7K7</accession>
<reference evidence="4" key="1">
    <citation type="submission" date="2019-03" db="EMBL/GenBank/DDBJ databases">
        <title>Improved annotation for the trematode Fasciola hepatica.</title>
        <authorList>
            <person name="Choi Y.-J."/>
            <person name="Martin J."/>
            <person name="Mitreva M."/>
        </authorList>
    </citation>
    <scope>NUCLEOTIDE SEQUENCE [LARGE SCALE GENOMIC DNA]</scope>
</reference>
<name>A0A4E0R7K7_FASHE</name>
<dbReference type="GO" id="GO:0032580">
    <property type="term" value="C:Golgi cisterna membrane"/>
    <property type="evidence" value="ECO:0007669"/>
    <property type="project" value="TreeGrafter"/>
</dbReference>
<feature type="coiled-coil region" evidence="2">
    <location>
        <begin position="230"/>
        <end position="310"/>
    </location>
</feature>
<comment type="caution">
    <text evidence="4">The sequence shown here is derived from an EMBL/GenBank/DDBJ whole genome shotgun (WGS) entry which is preliminary data.</text>
</comment>
<dbReference type="EMBL" id="JXXN02002469">
    <property type="protein sequence ID" value="THD22876.1"/>
    <property type="molecule type" value="Genomic_DNA"/>
</dbReference>
<feature type="coiled-coil region" evidence="2">
    <location>
        <begin position="72"/>
        <end position="169"/>
    </location>
</feature>
<keyword evidence="5" id="KW-1185">Reference proteome</keyword>
<dbReference type="GO" id="GO:0007030">
    <property type="term" value="P:Golgi organization"/>
    <property type="evidence" value="ECO:0007669"/>
    <property type="project" value="TreeGrafter"/>
</dbReference>
<dbReference type="InterPro" id="IPR024858">
    <property type="entry name" value="GOLGA"/>
</dbReference>
<feature type="domain" description="Golgin subfamily A conserved" evidence="3">
    <location>
        <begin position="622"/>
        <end position="732"/>
    </location>
</feature>
<sequence>MISSQERNVELAALLDKRSRAHERALAKLSVIQEQSTRAANQAASDKAHMEAAAQRDLSKARDQIRAHAQTIGALVAEKTELQTKVQHLERLSQQRAQEIEDLSNRMETFRKHSTTMEETVASSKVELEKAASQNAELYRQLERAYADAKRQKSLCENFQAELEEANSRLNSRTYEITQLEVSINDLRRQLELAQVCSTQFNGLNDEADLAPQVGTVIRSDEVHSGIRSSNDWLKEREELIKKLQEHEQSLSQISRDREHLESQYQSYVAQVEQQATELRTQLSEATRSNRELELMIDNARRQLRERDDELITCRGELEVTRTQLTAATAAAAAATTATSRLSSVETVQLQSVAEPKPDDRVVELQRLLDEQKVEVDKLSNQVSELSSQLDTAREALVEKETLLADRDMVLATATSERVTLSRAMEQNRNLKEQLTELQDAFVQMSNKNMELTTALRAEQQLQKERYQAEAGYRAELEQLRAKCAQMEKDCGALMVTCDSHAHVHTAVPNETDSAHAHDTVHSTHQTAYGNHNQQIEQLVQELQASHCTIDGLSGRAEELDAIVHRLGLLMDWLQTQQLSAQSAAHLSNTLSGHHLADPVELFAKMERLVRAIIAQRDEEVATQARQNMEHMSTIKLLPSVEDWKSHQTAYEQLQAKFVACMDKMSRVDEERTRLESLNTQLEMEASTVGEYVTLFTHRRAAAARRARAREQLLRRLVQDRRRLRARLHDLLGLYDETHANQLGDSEEPTTKECGSTSDLIAKVMNNEESQAKFLTDFKRLLQEIGPTIDETESDSGFSLHNDELVAEQETKQHNSNYVSDEDKPREAHADFAVGPQMSISPLEQLRKQALQHDCPHCQCCVGNLIEV</sequence>
<dbReference type="GO" id="GO:0000137">
    <property type="term" value="C:Golgi cis cisterna"/>
    <property type="evidence" value="ECO:0007669"/>
    <property type="project" value="TreeGrafter"/>
</dbReference>
<protein>
    <submittedName>
        <fullName evidence="4">Golgin subfamily A member 2</fullName>
    </submittedName>
</protein>
<organism evidence="4 5">
    <name type="scientific">Fasciola hepatica</name>
    <name type="common">Liver fluke</name>
    <dbReference type="NCBI Taxonomy" id="6192"/>
    <lineage>
        <taxon>Eukaryota</taxon>
        <taxon>Metazoa</taxon>
        <taxon>Spiralia</taxon>
        <taxon>Lophotrochozoa</taxon>
        <taxon>Platyhelminthes</taxon>
        <taxon>Trematoda</taxon>
        <taxon>Digenea</taxon>
        <taxon>Plagiorchiida</taxon>
        <taxon>Echinostomata</taxon>
        <taxon>Echinostomatoidea</taxon>
        <taxon>Fasciolidae</taxon>
        <taxon>Fasciola</taxon>
    </lineage>
</organism>
<gene>
    <name evidence="4" type="ORF">D915_006169</name>
</gene>
<dbReference type="PANTHER" id="PTHR10881">
    <property type="entry name" value="GOLGIN SUBFAMILY A MEMBER-RELATED"/>
    <property type="match status" value="1"/>
</dbReference>
<dbReference type="Proteomes" id="UP000230066">
    <property type="component" value="Unassembled WGS sequence"/>
</dbReference>
<evidence type="ECO:0000313" key="4">
    <source>
        <dbReference type="EMBL" id="THD22876.1"/>
    </source>
</evidence>
<feature type="coiled-coil region" evidence="2">
    <location>
        <begin position="362"/>
        <end position="490"/>
    </location>
</feature>
<dbReference type="GO" id="GO:0005801">
    <property type="term" value="C:cis-Golgi network"/>
    <property type="evidence" value="ECO:0007669"/>
    <property type="project" value="TreeGrafter"/>
</dbReference>
<keyword evidence="1 2" id="KW-0175">Coiled coil</keyword>
<evidence type="ECO:0000256" key="1">
    <source>
        <dbReference type="ARBA" id="ARBA00023054"/>
    </source>
</evidence>
<dbReference type="Pfam" id="PF15070">
    <property type="entry name" value="GOLGA2L5"/>
    <property type="match status" value="2"/>
</dbReference>